<proteinExistence type="predicted"/>
<accession>A0A376GDV3</accession>
<organism evidence="1 2">
    <name type="scientific">Empedobacter falsenii</name>
    <dbReference type="NCBI Taxonomy" id="343874"/>
    <lineage>
        <taxon>Bacteria</taxon>
        <taxon>Pseudomonadati</taxon>
        <taxon>Bacteroidota</taxon>
        <taxon>Flavobacteriia</taxon>
        <taxon>Flavobacteriales</taxon>
        <taxon>Weeksellaceae</taxon>
        <taxon>Empedobacter</taxon>
    </lineage>
</organism>
<protein>
    <submittedName>
        <fullName evidence="1">Uncharacterized protein</fullName>
    </submittedName>
</protein>
<reference evidence="1 2" key="1">
    <citation type="submission" date="2018-06" db="EMBL/GenBank/DDBJ databases">
        <authorList>
            <consortium name="Pathogen Informatics"/>
            <person name="Doyle S."/>
        </authorList>
    </citation>
    <scope>NUCLEOTIDE SEQUENCE [LARGE SCALE GENOMIC DNA]</scope>
    <source>
        <strain evidence="1 2">NCTC13456</strain>
    </source>
</reference>
<gene>
    <name evidence="1" type="ORF">NCTC13456_02168</name>
</gene>
<sequence length="251" mass="28384">MAKQKGFLKLRGSIGDLNFYKSKDGYMVREKSSIDRNTIMSDPRFQRTRENMQEFKNAGTAGKTLRNAFNAIIKNAKDSKLSSRLTKVMHGILKEDTTNARGQRNVHKGNQLLMKGFDFNAGAAWLKTVLIPVQVDIERTSGETKFTLEAYKPLDVIIAPQGATNYRFVAASTEIDFEKNEFITKTSYTDYYPYDEVEVNDVELLNNLPPNSEHTIALAIGIEFYQEVNTVLYPLKNGSFNAAHLIEINLP</sequence>
<dbReference type="Proteomes" id="UP000254737">
    <property type="component" value="Unassembled WGS sequence"/>
</dbReference>
<dbReference type="RefSeq" id="WP_115000472.1">
    <property type="nucleotide sequence ID" value="NZ_UFXS01000001.1"/>
</dbReference>
<dbReference type="EMBL" id="UFXS01000001">
    <property type="protein sequence ID" value="STD58544.1"/>
    <property type="molecule type" value="Genomic_DNA"/>
</dbReference>
<name>A0A376GDV3_9FLAO</name>
<dbReference type="AlphaFoldDB" id="A0A376GDV3"/>
<evidence type="ECO:0000313" key="2">
    <source>
        <dbReference type="Proteomes" id="UP000254737"/>
    </source>
</evidence>
<evidence type="ECO:0000313" key="1">
    <source>
        <dbReference type="EMBL" id="STD58544.1"/>
    </source>
</evidence>